<keyword evidence="3" id="KW-1185">Reference proteome</keyword>
<dbReference type="InterPro" id="IPR001466">
    <property type="entry name" value="Beta-lactam-related"/>
</dbReference>
<organism evidence="2 3">
    <name type="scientific">Georgenia thermotolerans</name>
    <dbReference type="NCBI Taxonomy" id="527326"/>
    <lineage>
        <taxon>Bacteria</taxon>
        <taxon>Bacillati</taxon>
        <taxon>Actinomycetota</taxon>
        <taxon>Actinomycetes</taxon>
        <taxon>Micrococcales</taxon>
        <taxon>Bogoriellaceae</taxon>
        <taxon>Georgenia</taxon>
    </lineage>
</organism>
<dbReference type="Pfam" id="PF00144">
    <property type="entry name" value="Beta-lactamase"/>
    <property type="match status" value="1"/>
</dbReference>
<protein>
    <submittedName>
        <fullName evidence="2">Serine hydrolase</fullName>
    </submittedName>
</protein>
<keyword evidence="2" id="KW-0378">Hydrolase</keyword>
<dbReference type="InterPro" id="IPR012338">
    <property type="entry name" value="Beta-lactam/transpept-like"/>
</dbReference>
<dbReference type="PANTHER" id="PTHR43283">
    <property type="entry name" value="BETA-LACTAMASE-RELATED"/>
    <property type="match status" value="1"/>
</dbReference>
<evidence type="ECO:0000313" key="2">
    <source>
        <dbReference type="EMBL" id="KAE8765199.1"/>
    </source>
</evidence>
<sequence>MSSFEALRDLDFPVGVVVTDADGVVATYGEPTTEFRWASVTKLVSAYATLVAVRRGLVDLDAPAGPPGSTLRHLLAHASGVPFDSGAVLAAPGKRRIYSNLGIELASEHVAEHVGTDFTSWAEETVIDPLGMSTVLIEGSAAHAATGSAEDLARLGRELLAPTLLDGELFAEATTVVFPGLSGVLPGFGRQEHNDWGLGFEIRDHKTPHWTGATSSPRTFGHFGQSGSFLWVDPDAHLATAFLGANPFGEWAAHAWPRLTDDILAQHRR</sequence>
<evidence type="ECO:0000259" key="1">
    <source>
        <dbReference type="Pfam" id="PF00144"/>
    </source>
</evidence>
<dbReference type="OrthoDB" id="3336932at2"/>
<dbReference type="PANTHER" id="PTHR43283:SF15">
    <property type="entry name" value="CONSERVED PROTEIN"/>
    <property type="match status" value="1"/>
</dbReference>
<dbReference type="GO" id="GO:0016787">
    <property type="term" value="F:hydrolase activity"/>
    <property type="evidence" value="ECO:0007669"/>
    <property type="project" value="UniProtKB-KW"/>
</dbReference>
<dbReference type="SUPFAM" id="SSF56601">
    <property type="entry name" value="beta-lactamase/transpeptidase-like"/>
    <property type="match status" value="1"/>
</dbReference>
<feature type="domain" description="Beta-lactamase-related" evidence="1">
    <location>
        <begin position="18"/>
        <end position="247"/>
    </location>
</feature>
<dbReference type="AlphaFoldDB" id="A0A7J5US47"/>
<dbReference type="RefSeq" id="WP_152202941.1">
    <property type="nucleotide sequence ID" value="NZ_VUKF01000020.1"/>
</dbReference>
<accession>A0A7J5US47</accession>
<gene>
    <name evidence="2" type="ORF">GB883_05115</name>
</gene>
<name>A0A7J5US47_9MICO</name>
<dbReference type="Gene3D" id="3.40.710.10">
    <property type="entry name" value="DD-peptidase/beta-lactamase superfamily"/>
    <property type="match status" value="1"/>
</dbReference>
<reference evidence="2 3" key="1">
    <citation type="submission" date="2019-10" db="EMBL/GenBank/DDBJ databases">
        <title>Georgenia wutianyii sp. nov. and Georgenia yuyongxinii sp. nov. isolated from plateau pika (Ochotona curzoniae) in the Qinghai-Tibet plateau of China.</title>
        <authorList>
            <person name="Tian Z."/>
        </authorList>
    </citation>
    <scope>NUCLEOTIDE SEQUENCE [LARGE SCALE GENOMIC DNA]</scope>
    <source>
        <strain evidence="2 3">DSM 21501</strain>
    </source>
</reference>
<evidence type="ECO:0000313" key="3">
    <source>
        <dbReference type="Proteomes" id="UP000451860"/>
    </source>
</evidence>
<comment type="caution">
    <text evidence="2">The sequence shown here is derived from an EMBL/GenBank/DDBJ whole genome shotgun (WGS) entry which is preliminary data.</text>
</comment>
<proteinExistence type="predicted"/>
<dbReference type="Proteomes" id="UP000451860">
    <property type="component" value="Unassembled WGS sequence"/>
</dbReference>
<dbReference type="InterPro" id="IPR050789">
    <property type="entry name" value="Diverse_Enzym_Activities"/>
</dbReference>
<dbReference type="EMBL" id="WHJE01000014">
    <property type="protein sequence ID" value="KAE8765199.1"/>
    <property type="molecule type" value="Genomic_DNA"/>
</dbReference>